<reference evidence="1 2" key="1">
    <citation type="submission" date="2020-11" db="EMBL/GenBank/DDBJ databases">
        <title>P. mediterranea TC4 genome.</title>
        <authorList>
            <person name="Molmeret M."/>
        </authorList>
    </citation>
    <scope>NUCLEOTIDE SEQUENCE [LARGE SCALE GENOMIC DNA]</scope>
    <source>
        <strain evidence="1 2">TC4</strain>
    </source>
</reference>
<organism evidence="1 2">
    <name type="scientific">Nonlabens mediterrranea</name>
    <dbReference type="NCBI Taxonomy" id="1419947"/>
    <lineage>
        <taxon>Bacteria</taxon>
        <taxon>Pseudomonadati</taxon>
        <taxon>Bacteroidota</taxon>
        <taxon>Flavobacteriia</taxon>
        <taxon>Flavobacteriales</taxon>
        <taxon>Flavobacteriaceae</taxon>
        <taxon>Nonlabens</taxon>
    </lineage>
</organism>
<comment type="caution">
    <text evidence="1">The sequence shown here is derived from an EMBL/GenBank/DDBJ whole genome shotgun (WGS) entry which is preliminary data.</text>
</comment>
<dbReference type="Proteomes" id="UP001194729">
    <property type="component" value="Unassembled WGS sequence"/>
</dbReference>
<sequence>MHDNKVKEYENDWAQKVDESRIHISKADSGKKGYFCLGCGEEMQAVKPRKNIQPYFRHDATNINRDKAKCVLASRTYREKIAKDFFFRTKEIKTPKIYKYPPNGESGQAYLLEKSSTVKASKLKSELTFYETEDGVIAWGSNPQIQDRYNLIRPDLAFFDEDGKPQLLLEIVVTHKVDDIKKEKLRRL</sequence>
<gene>
    <name evidence="1" type="ORF">FNJ87_16650</name>
</gene>
<accession>A0ABS0A972</accession>
<evidence type="ECO:0000313" key="1">
    <source>
        <dbReference type="EMBL" id="MBF4985885.1"/>
    </source>
</evidence>
<keyword evidence="2" id="KW-1185">Reference proteome</keyword>
<name>A0ABS0A972_9FLAO</name>
<dbReference type="EMBL" id="JADKYU010000881">
    <property type="protein sequence ID" value="MBF4985885.1"/>
    <property type="molecule type" value="Genomic_DNA"/>
</dbReference>
<proteinExistence type="predicted"/>
<feature type="non-terminal residue" evidence="1">
    <location>
        <position position="188"/>
    </location>
</feature>
<evidence type="ECO:0000313" key="2">
    <source>
        <dbReference type="Proteomes" id="UP001194729"/>
    </source>
</evidence>
<evidence type="ECO:0008006" key="3">
    <source>
        <dbReference type="Google" id="ProtNLM"/>
    </source>
</evidence>
<protein>
    <recommendedName>
        <fullName evidence="3">Competence protein</fullName>
    </recommendedName>
</protein>